<dbReference type="Proteomes" id="UP000187012">
    <property type="component" value="Unassembled WGS sequence"/>
</dbReference>
<dbReference type="OrthoDB" id="8537976at2"/>
<sequence length="130" mass="13736">MNSIALACTGVLGLLLFVLGLTITVVRTRVGLLSGYAPEPDQLLTKLVRAHGNTAEYAPFFAVLFLYLGSHNPPHWQLWCMAGATACRLLLVVSLLAWPTMSKPNPARAIGALGTYAFGVALCVALLVGG</sequence>
<dbReference type="SUPFAM" id="SSF161084">
    <property type="entry name" value="MAPEG domain-like"/>
    <property type="match status" value="1"/>
</dbReference>
<evidence type="ECO:0000256" key="5">
    <source>
        <dbReference type="SAM" id="Phobius"/>
    </source>
</evidence>
<feature type="transmembrane region" description="Helical" evidence="5">
    <location>
        <begin position="110"/>
        <end position="129"/>
    </location>
</feature>
<evidence type="ECO:0008006" key="8">
    <source>
        <dbReference type="Google" id="ProtNLM"/>
    </source>
</evidence>
<evidence type="ECO:0000256" key="1">
    <source>
        <dbReference type="ARBA" id="ARBA00004370"/>
    </source>
</evidence>
<comment type="subcellular location">
    <subcellularLocation>
        <location evidence="1">Membrane</location>
    </subcellularLocation>
</comment>
<dbReference type="AlphaFoldDB" id="A0A1N7S6U6"/>
<protein>
    <recommendedName>
        <fullName evidence="8">MAPEG family protein</fullName>
    </recommendedName>
</protein>
<dbReference type="RefSeq" id="WP_094780954.1">
    <property type="nucleotide sequence ID" value="NZ_CYGX02000040.1"/>
</dbReference>
<accession>A0A1N7S6U6</accession>
<keyword evidence="7" id="KW-1185">Reference proteome</keyword>
<organism evidence="6 7">
    <name type="scientific">Paraburkholderia ribeironis</name>
    <dbReference type="NCBI Taxonomy" id="1247936"/>
    <lineage>
        <taxon>Bacteria</taxon>
        <taxon>Pseudomonadati</taxon>
        <taxon>Pseudomonadota</taxon>
        <taxon>Betaproteobacteria</taxon>
        <taxon>Burkholderiales</taxon>
        <taxon>Burkholderiaceae</taxon>
        <taxon>Paraburkholderia</taxon>
    </lineage>
</organism>
<reference evidence="6 7" key="1">
    <citation type="submission" date="2016-12" db="EMBL/GenBank/DDBJ databases">
        <authorList>
            <person name="Song W.-J."/>
            <person name="Kurnit D.M."/>
        </authorList>
    </citation>
    <scope>NUCLEOTIDE SEQUENCE [LARGE SCALE GENOMIC DNA]</scope>
    <source>
        <strain evidence="6 7">STM7296</strain>
    </source>
</reference>
<gene>
    <name evidence="6" type="ORF">BN2475_400063</name>
</gene>
<keyword evidence="2 5" id="KW-0812">Transmembrane</keyword>
<dbReference type="Pfam" id="PF01124">
    <property type="entry name" value="MAPEG"/>
    <property type="match status" value="1"/>
</dbReference>
<dbReference type="Gene3D" id="1.20.120.550">
    <property type="entry name" value="Membrane associated eicosanoid/glutathione metabolism-like domain"/>
    <property type="match status" value="1"/>
</dbReference>
<evidence type="ECO:0000313" key="6">
    <source>
        <dbReference type="EMBL" id="SIT43058.1"/>
    </source>
</evidence>
<dbReference type="STRING" id="1247936.BN2475_400063"/>
<evidence type="ECO:0000256" key="3">
    <source>
        <dbReference type="ARBA" id="ARBA00022989"/>
    </source>
</evidence>
<feature type="transmembrane region" description="Helical" evidence="5">
    <location>
        <begin position="76"/>
        <end position="98"/>
    </location>
</feature>
<evidence type="ECO:0000256" key="2">
    <source>
        <dbReference type="ARBA" id="ARBA00022692"/>
    </source>
</evidence>
<evidence type="ECO:0000313" key="7">
    <source>
        <dbReference type="Proteomes" id="UP000187012"/>
    </source>
</evidence>
<proteinExistence type="predicted"/>
<name>A0A1N7S6U6_9BURK</name>
<dbReference type="GO" id="GO:0016020">
    <property type="term" value="C:membrane"/>
    <property type="evidence" value="ECO:0007669"/>
    <property type="project" value="UniProtKB-SubCell"/>
</dbReference>
<keyword evidence="4 5" id="KW-0472">Membrane</keyword>
<keyword evidence="3 5" id="KW-1133">Transmembrane helix</keyword>
<evidence type="ECO:0000256" key="4">
    <source>
        <dbReference type="ARBA" id="ARBA00023136"/>
    </source>
</evidence>
<dbReference type="InterPro" id="IPR023352">
    <property type="entry name" value="MAPEG-like_dom_sf"/>
</dbReference>
<dbReference type="EMBL" id="CYGX02000040">
    <property type="protein sequence ID" value="SIT43058.1"/>
    <property type="molecule type" value="Genomic_DNA"/>
</dbReference>
<dbReference type="InterPro" id="IPR001129">
    <property type="entry name" value="Membr-assoc_MAPEG"/>
</dbReference>